<gene>
    <name evidence="2" type="ORF">L484_018973</name>
</gene>
<keyword evidence="1" id="KW-0812">Transmembrane</keyword>
<feature type="signal peptide" evidence="1">
    <location>
        <begin position="1"/>
        <end position="23"/>
    </location>
</feature>
<evidence type="ECO:0000256" key="1">
    <source>
        <dbReference type="PIRNR" id="PIRNR012939"/>
    </source>
</evidence>
<reference evidence="3" key="1">
    <citation type="submission" date="2013-01" db="EMBL/GenBank/DDBJ databases">
        <title>Draft Genome Sequence of a Mulberry Tree, Morus notabilis C.K. Schneid.</title>
        <authorList>
            <person name="He N."/>
            <person name="Zhao S."/>
        </authorList>
    </citation>
    <scope>NUCLEOTIDE SEQUENCE</scope>
</reference>
<keyword evidence="1" id="KW-0534">Nitrate assimilation</keyword>
<dbReference type="STRING" id="981085.W9RSP7"/>
<comment type="similarity">
    <text evidence="1">Belongs to the NAR2 family.</text>
</comment>
<comment type="function">
    <text evidence="1">Involved in nitrate transport.</text>
</comment>
<keyword evidence="3" id="KW-1185">Reference proteome</keyword>
<dbReference type="PANTHER" id="PTHR34806">
    <property type="entry name" value="HIGH-AFFINITY NITRATE TRANSPORTER 3.2"/>
    <property type="match status" value="1"/>
</dbReference>
<organism evidence="2 3">
    <name type="scientific">Morus notabilis</name>
    <dbReference type="NCBI Taxonomy" id="981085"/>
    <lineage>
        <taxon>Eukaryota</taxon>
        <taxon>Viridiplantae</taxon>
        <taxon>Streptophyta</taxon>
        <taxon>Embryophyta</taxon>
        <taxon>Tracheophyta</taxon>
        <taxon>Spermatophyta</taxon>
        <taxon>Magnoliopsida</taxon>
        <taxon>eudicotyledons</taxon>
        <taxon>Gunneridae</taxon>
        <taxon>Pentapetalae</taxon>
        <taxon>rosids</taxon>
        <taxon>fabids</taxon>
        <taxon>Rosales</taxon>
        <taxon>Moraceae</taxon>
        <taxon>Moreae</taxon>
        <taxon>Morus</taxon>
    </lineage>
</organism>
<dbReference type="Proteomes" id="UP000030645">
    <property type="component" value="Unassembled WGS sequence"/>
</dbReference>
<proteinExistence type="inferred from homology"/>
<dbReference type="GO" id="GO:0005886">
    <property type="term" value="C:plasma membrane"/>
    <property type="evidence" value="ECO:0007669"/>
    <property type="project" value="UniProtKB-UniRule"/>
</dbReference>
<protein>
    <recommendedName>
        <fullName evidence="1">High-affinity nitrate transporter</fullName>
    </recommendedName>
</protein>
<dbReference type="eggNOG" id="ENOG502RXTZ">
    <property type="taxonomic scope" value="Eukaryota"/>
</dbReference>
<dbReference type="GO" id="GO:0010167">
    <property type="term" value="P:response to nitrate"/>
    <property type="evidence" value="ECO:0007669"/>
    <property type="project" value="UniProtKB-UniRule"/>
</dbReference>
<sequence>MAKRGLVYPASLLLLLLLLSCFAEISFGKVLFSSLKRTLVVTASPKEGQASIIRATSNVIEFAVLKAGEDKITVNWGLNKTFPAGTDSAYKTIKVKLCYAPISQEDRAWRKTKEDLSKDKTCQFKIVSRAYTASDQSFEWTVERYVPLATYFVRAYAYDANDDPVAYGQSTDGKKTTNLFDIKAITGRHASLDIASICFSAFSVVSLFGFFYAEKRRAKSSQQK</sequence>
<feature type="chain" id="PRO_5017107414" description="High-affinity nitrate transporter" evidence="1">
    <location>
        <begin position="24"/>
        <end position="224"/>
    </location>
</feature>
<keyword evidence="1" id="KW-1003">Cell membrane</keyword>
<keyword evidence="1" id="KW-1133">Transmembrane helix</keyword>
<dbReference type="EMBL" id="KE345160">
    <property type="protein sequence ID" value="EXB94472.1"/>
    <property type="molecule type" value="Genomic_DNA"/>
</dbReference>
<name>W9RSP7_9ROSA</name>
<keyword evidence="1" id="KW-0472">Membrane</keyword>
<accession>W9RSP7</accession>
<dbReference type="PIRSF" id="PIRSF012939">
    <property type="entry name" value="Transpt_NO3_Nar2"/>
    <property type="match status" value="1"/>
</dbReference>
<feature type="transmembrane region" description="Helical" evidence="1">
    <location>
        <begin position="194"/>
        <end position="213"/>
    </location>
</feature>
<dbReference type="AlphaFoldDB" id="W9RSP7"/>
<dbReference type="GO" id="GO:0042128">
    <property type="term" value="P:nitrate assimilation"/>
    <property type="evidence" value="ECO:0007669"/>
    <property type="project" value="UniProtKB-UniRule"/>
</dbReference>
<dbReference type="GO" id="GO:0015112">
    <property type="term" value="F:nitrate transmembrane transporter activity"/>
    <property type="evidence" value="ECO:0007669"/>
    <property type="project" value="TreeGrafter"/>
</dbReference>
<dbReference type="InterPro" id="IPR016605">
    <property type="entry name" value="Transptr_NO3_Nar2"/>
</dbReference>
<evidence type="ECO:0000313" key="3">
    <source>
        <dbReference type="Proteomes" id="UP000030645"/>
    </source>
</evidence>
<dbReference type="Pfam" id="PF16974">
    <property type="entry name" value="NAR2"/>
    <property type="match status" value="1"/>
</dbReference>
<dbReference type="PANTHER" id="PTHR34806:SF1">
    <property type="entry name" value="HIGH-AFFINITY NITRATE TRANSPORTER 3.1"/>
    <property type="match status" value="1"/>
</dbReference>
<evidence type="ECO:0000313" key="2">
    <source>
        <dbReference type="EMBL" id="EXB94472.1"/>
    </source>
</evidence>
<keyword evidence="1" id="KW-0732">Signal</keyword>
<dbReference type="PROSITE" id="PS51257">
    <property type="entry name" value="PROKAR_LIPOPROTEIN"/>
    <property type="match status" value="1"/>
</dbReference>